<proteinExistence type="predicted"/>
<comment type="caution">
    <text evidence="1">The sequence shown here is derived from an EMBL/GenBank/DDBJ whole genome shotgun (WGS) entry which is preliminary data.</text>
</comment>
<organism evidence="1 2">
    <name type="scientific">Orchesella dallaii</name>
    <dbReference type="NCBI Taxonomy" id="48710"/>
    <lineage>
        <taxon>Eukaryota</taxon>
        <taxon>Metazoa</taxon>
        <taxon>Ecdysozoa</taxon>
        <taxon>Arthropoda</taxon>
        <taxon>Hexapoda</taxon>
        <taxon>Collembola</taxon>
        <taxon>Entomobryomorpha</taxon>
        <taxon>Entomobryoidea</taxon>
        <taxon>Orchesellidae</taxon>
        <taxon>Orchesellinae</taxon>
        <taxon>Orchesella</taxon>
    </lineage>
</organism>
<dbReference type="Proteomes" id="UP001642540">
    <property type="component" value="Unassembled WGS sequence"/>
</dbReference>
<sequence>MSSAVTDKSNLNHDSIGGWKNLYTLLNNRFGTMHHPIIKNYEKIRTSTIKIKNKLTYLKRCKKNSVIPSCINIKNNMEPGFLFEDFFEKTRIKLLNKAIHACYFQLKKKDEEIIASLNELQEKYGELSDTIIDYVKTTCDQLNNKCKTTHIKKLDSLLHKSSVGITTKGNTTATINTNSSAAPILNLSQRTLSMEEEKALSNGLNFSIQNHVNNEIMETATSIEHWLSISELPDDIKHDIRRDTKEALIKHATKLKDSTNNNHTKNTSN</sequence>
<dbReference type="EMBL" id="CAXLJM020000025">
    <property type="protein sequence ID" value="CAL8092907.1"/>
    <property type="molecule type" value="Genomic_DNA"/>
</dbReference>
<accession>A0ABP1QC96</accession>
<gene>
    <name evidence="1" type="ORF">ODALV1_LOCUS8354</name>
</gene>
<name>A0ABP1QC96_9HEXA</name>
<protein>
    <submittedName>
        <fullName evidence="1">Uncharacterized protein</fullName>
    </submittedName>
</protein>
<keyword evidence="2" id="KW-1185">Reference proteome</keyword>
<evidence type="ECO:0000313" key="1">
    <source>
        <dbReference type="EMBL" id="CAL8092907.1"/>
    </source>
</evidence>
<reference evidence="1 2" key="1">
    <citation type="submission" date="2024-08" db="EMBL/GenBank/DDBJ databases">
        <authorList>
            <person name="Cucini C."/>
            <person name="Frati F."/>
        </authorList>
    </citation>
    <scope>NUCLEOTIDE SEQUENCE [LARGE SCALE GENOMIC DNA]</scope>
</reference>
<evidence type="ECO:0000313" key="2">
    <source>
        <dbReference type="Proteomes" id="UP001642540"/>
    </source>
</evidence>